<dbReference type="Proteomes" id="UP000219374">
    <property type="component" value="Unassembled WGS sequence"/>
</dbReference>
<protein>
    <recommendedName>
        <fullName evidence="3">Lipoprotein</fullName>
    </recommendedName>
</protein>
<dbReference type="EMBL" id="OCND01000001">
    <property type="protein sequence ID" value="SOD50587.1"/>
    <property type="molecule type" value="Genomic_DNA"/>
</dbReference>
<reference evidence="1 2" key="1">
    <citation type="submission" date="2017-09" db="EMBL/GenBank/DDBJ databases">
        <authorList>
            <person name="Ehlers B."/>
            <person name="Leendertz F.H."/>
        </authorList>
    </citation>
    <scope>NUCLEOTIDE SEQUENCE [LARGE SCALE GENOMIC DNA]</scope>
    <source>
        <strain evidence="1 2">CGMCC 1.10978</strain>
    </source>
</reference>
<gene>
    <name evidence="1" type="ORF">SAMN06296416_101196</name>
</gene>
<proteinExistence type="predicted"/>
<organism evidence="1 2">
    <name type="scientific">Pseudoxanthomonas wuyuanensis</name>
    <dbReference type="NCBI Taxonomy" id="1073196"/>
    <lineage>
        <taxon>Bacteria</taxon>
        <taxon>Pseudomonadati</taxon>
        <taxon>Pseudomonadota</taxon>
        <taxon>Gammaproteobacteria</taxon>
        <taxon>Lysobacterales</taxon>
        <taxon>Lysobacteraceae</taxon>
        <taxon>Pseudoxanthomonas</taxon>
    </lineage>
</organism>
<evidence type="ECO:0008006" key="3">
    <source>
        <dbReference type="Google" id="ProtNLM"/>
    </source>
</evidence>
<name>A0A286CW24_9GAMM</name>
<accession>A0A286CW24</accession>
<sequence length="208" mass="22367">MTRSIPLSFAVLALLSSCASSPVQRKRVDGFFIQNAVFAVPAYLSKLDALPEKDAAPNRTSMGLFAHRLAAGTGTIFAYRFYSPGRLLTVDDEAFEKVTIWFDQPLPVTGTTPISDSVVVVHTKGGSAWPQSACSGVMTSGSIQVSPNGDAFDVSISGDLIQAGSRNPQWCNQQYLEISFKATEISLASLTPWLGRAGDHPYAESHPR</sequence>
<keyword evidence="2" id="KW-1185">Reference proteome</keyword>
<dbReference type="PROSITE" id="PS51257">
    <property type="entry name" value="PROKAR_LIPOPROTEIN"/>
    <property type="match status" value="1"/>
</dbReference>
<evidence type="ECO:0000313" key="2">
    <source>
        <dbReference type="Proteomes" id="UP000219374"/>
    </source>
</evidence>
<evidence type="ECO:0000313" key="1">
    <source>
        <dbReference type="EMBL" id="SOD50587.1"/>
    </source>
</evidence>
<dbReference type="AlphaFoldDB" id="A0A286CW24"/>